<dbReference type="InterPro" id="IPR027417">
    <property type="entry name" value="P-loop_NTPase"/>
</dbReference>
<dbReference type="PANTHER" id="PTHR10285">
    <property type="entry name" value="URIDINE KINASE"/>
    <property type="match status" value="1"/>
</dbReference>
<name>A0A1D3TS33_9FIRM</name>
<evidence type="ECO:0000313" key="3">
    <source>
        <dbReference type="Proteomes" id="UP000199315"/>
    </source>
</evidence>
<dbReference type="SUPFAM" id="SSF55186">
    <property type="entry name" value="ThrRS/AlaRS common domain"/>
    <property type="match status" value="1"/>
</dbReference>
<dbReference type="STRING" id="1619234.SAMN05421730_1005113"/>
<keyword evidence="2" id="KW-0418">Kinase</keyword>
<dbReference type="InterPro" id="IPR003593">
    <property type="entry name" value="AAA+_ATPase"/>
</dbReference>
<dbReference type="Proteomes" id="UP000199315">
    <property type="component" value="Unassembled WGS sequence"/>
</dbReference>
<dbReference type="Gene3D" id="3.40.50.300">
    <property type="entry name" value="P-loop containing nucleotide triphosphate hydrolases"/>
    <property type="match status" value="1"/>
</dbReference>
<dbReference type="OrthoDB" id="9764644at2"/>
<dbReference type="InterPro" id="IPR012675">
    <property type="entry name" value="Beta-grasp_dom_sf"/>
</dbReference>
<dbReference type="GO" id="GO:0005524">
    <property type="term" value="F:ATP binding"/>
    <property type="evidence" value="ECO:0007669"/>
    <property type="project" value="InterPro"/>
</dbReference>
<dbReference type="InterPro" id="IPR006083">
    <property type="entry name" value="PRK/URK"/>
</dbReference>
<accession>A0A1D3TS33</accession>
<dbReference type="SMART" id="SM00382">
    <property type="entry name" value="AAA"/>
    <property type="match status" value="1"/>
</dbReference>
<keyword evidence="3" id="KW-1185">Reference proteome</keyword>
<dbReference type="Pfam" id="PF00485">
    <property type="entry name" value="PRK"/>
    <property type="match status" value="1"/>
</dbReference>
<gene>
    <name evidence="2" type="ORF">SAMN05421730_1005113</name>
</gene>
<dbReference type="Gene3D" id="3.10.20.30">
    <property type="match status" value="1"/>
</dbReference>
<dbReference type="GO" id="GO:0016301">
    <property type="term" value="F:kinase activity"/>
    <property type="evidence" value="ECO:0007669"/>
    <property type="project" value="UniProtKB-KW"/>
</dbReference>
<protein>
    <submittedName>
        <fullName evidence="2">Uridine kinase</fullName>
    </submittedName>
</protein>
<dbReference type="InterPro" id="IPR018163">
    <property type="entry name" value="Thr/Ala-tRNA-synth_IIc_edit"/>
</dbReference>
<dbReference type="EMBL" id="FMKA01000005">
    <property type="protein sequence ID" value="SCP96598.1"/>
    <property type="molecule type" value="Genomic_DNA"/>
</dbReference>
<organism evidence="2 3">
    <name type="scientific">Anaerobium acetethylicum</name>
    <dbReference type="NCBI Taxonomy" id="1619234"/>
    <lineage>
        <taxon>Bacteria</taxon>
        <taxon>Bacillati</taxon>
        <taxon>Bacillota</taxon>
        <taxon>Clostridia</taxon>
        <taxon>Lachnospirales</taxon>
        <taxon>Lachnospiraceae</taxon>
        <taxon>Anaerobium</taxon>
    </lineage>
</organism>
<proteinExistence type="predicted"/>
<evidence type="ECO:0000313" key="2">
    <source>
        <dbReference type="EMBL" id="SCP96598.1"/>
    </source>
</evidence>
<dbReference type="CDD" id="cd01667">
    <property type="entry name" value="TGS_ThrRS"/>
    <property type="match status" value="1"/>
</dbReference>
<reference evidence="2 3" key="1">
    <citation type="submission" date="2016-09" db="EMBL/GenBank/DDBJ databases">
        <authorList>
            <person name="Capua I."/>
            <person name="De Benedictis P."/>
            <person name="Joannis T."/>
            <person name="Lombin L.H."/>
            <person name="Cattoli G."/>
        </authorList>
    </citation>
    <scope>NUCLEOTIDE SEQUENCE [LARGE SCALE GENOMIC DNA]</scope>
    <source>
        <strain evidence="2 3">GluBS11</strain>
    </source>
</reference>
<dbReference type="SUPFAM" id="SSF52540">
    <property type="entry name" value="P-loop containing nucleoside triphosphate hydrolases"/>
    <property type="match status" value="1"/>
</dbReference>
<sequence>MDSFVKVTIGDEVKSYKFGTRFSAIAEEYLDRYEDDIVLVTVNGRLQELHKCLEGDCRLELVTTSDTCGYNAYKRSATLMLLKAVYEIAGHEKVKKLRVLYSIDRGYYCKMTGDVELNEEFISKVKTRMYELVEKKIPIKKRSVNTDEAIDMFKKYGMHDKERLFRYRRVSKVNIYSMNGFEDYYYGYMVPHTGYLKYFDLFLYDEGFVIQLPVKSRPKEIKPFEPKPKLFNVQKESTRWGDMLEVDTVGALNDKIVSGGINDLILAQEALQEKKIADIAEMITGQKGKKFVMIAGPSSSGKTTFSHRLSIQLMAHGMKPHPIAVDNYFVEREKTPRDEFGEYDFESLQAIDIEQFNKDMNALLRGETVEIPEFNFRTGSREYKGNFKNLGPDDILVIEGIHCLNDQLSYSLPQESKFKIYISGLTQLNIDEHNRIPTTDGRLIRRLVRDARTRGISEKQTIAMWASVRRGEERNIFPYQEEADVMFNSALIYELSVLKQYAEPILFAVDRQAPEYGEAKRLLKFLDYFITVGTEYIPKNSILREFIGGSCFKV</sequence>
<dbReference type="Gene3D" id="3.30.980.10">
    <property type="entry name" value="Threonyl-trna Synthetase, Chain A, domain 2"/>
    <property type="match status" value="1"/>
</dbReference>
<feature type="domain" description="AAA+ ATPase" evidence="1">
    <location>
        <begin position="288"/>
        <end position="449"/>
    </location>
</feature>
<dbReference type="AlphaFoldDB" id="A0A1D3TS33"/>
<dbReference type="CDD" id="cd02028">
    <property type="entry name" value="UMPK_like"/>
    <property type="match status" value="1"/>
</dbReference>
<keyword evidence="2" id="KW-0808">Transferase</keyword>
<dbReference type="RefSeq" id="WP_091231958.1">
    <property type="nucleotide sequence ID" value="NZ_FMKA01000005.1"/>
</dbReference>
<evidence type="ECO:0000259" key="1">
    <source>
        <dbReference type="SMART" id="SM00382"/>
    </source>
</evidence>